<dbReference type="InterPro" id="IPR001932">
    <property type="entry name" value="PPM-type_phosphatase-like_dom"/>
</dbReference>
<evidence type="ECO:0000256" key="2">
    <source>
        <dbReference type="SAM" id="Phobius"/>
    </source>
</evidence>
<keyword evidence="2" id="KW-0472">Membrane</keyword>
<dbReference type="SUPFAM" id="SSF81606">
    <property type="entry name" value="PP2C-like"/>
    <property type="match status" value="1"/>
</dbReference>
<dbReference type="RefSeq" id="WP_073280134.1">
    <property type="nucleotide sequence ID" value="NZ_FRAC01000038.1"/>
</dbReference>
<gene>
    <name evidence="4" type="ORF">SAMN02745136_05232</name>
</gene>
<feature type="transmembrane region" description="Helical" evidence="2">
    <location>
        <begin position="157"/>
        <end position="173"/>
    </location>
</feature>
<dbReference type="SMART" id="SM00332">
    <property type="entry name" value="PP2Cc"/>
    <property type="match status" value="1"/>
</dbReference>
<dbReference type="Pfam" id="PF07228">
    <property type="entry name" value="SpoIIE"/>
    <property type="match status" value="1"/>
</dbReference>
<feature type="transmembrane region" description="Helical" evidence="2">
    <location>
        <begin position="115"/>
        <end position="137"/>
    </location>
</feature>
<evidence type="ECO:0000313" key="4">
    <source>
        <dbReference type="EMBL" id="SHL57729.1"/>
    </source>
</evidence>
<feature type="transmembrane region" description="Helical" evidence="2">
    <location>
        <begin position="12"/>
        <end position="37"/>
    </location>
</feature>
<dbReference type="STRING" id="1121322.SAMN02745136_05232"/>
<organism evidence="4 5">
    <name type="scientific">Anaerocolumna jejuensis DSM 15929</name>
    <dbReference type="NCBI Taxonomy" id="1121322"/>
    <lineage>
        <taxon>Bacteria</taxon>
        <taxon>Bacillati</taxon>
        <taxon>Bacillota</taxon>
        <taxon>Clostridia</taxon>
        <taxon>Lachnospirales</taxon>
        <taxon>Lachnospiraceae</taxon>
        <taxon>Anaerocolumna</taxon>
    </lineage>
</organism>
<dbReference type="SMART" id="SM00331">
    <property type="entry name" value="PP2C_SIG"/>
    <property type="match status" value="1"/>
</dbReference>
<feature type="transmembrane region" description="Helical" evidence="2">
    <location>
        <begin position="265"/>
        <end position="283"/>
    </location>
</feature>
<keyword evidence="5" id="KW-1185">Reference proteome</keyword>
<protein>
    <submittedName>
        <fullName evidence="4">Stage II sporulation protein E</fullName>
    </submittedName>
</protein>
<dbReference type="InterPro" id="IPR014221">
    <property type="entry name" value="SpoII_E"/>
</dbReference>
<evidence type="ECO:0000259" key="3">
    <source>
        <dbReference type="PROSITE" id="PS51746"/>
    </source>
</evidence>
<dbReference type="InterPro" id="IPR052016">
    <property type="entry name" value="Bact_Sigma-Reg"/>
</dbReference>
<reference evidence="4 5" key="1">
    <citation type="submission" date="2016-11" db="EMBL/GenBank/DDBJ databases">
        <authorList>
            <person name="Jaros S."/>
            <person name="Januszkiewicz K."/>
            <person name="Wedrychowicz H."/>
        </authorList>
    </citation>
    <scope>NUCLEOTIDE SEQUENCE [LARGE SCALE GENOMIC DNA]</scope>
    <source>
        <strain evidence="4 5">DSM 15929</strain>
    </source>
</reference>
<name>A0A1M7BT48_9FIRM</name>
<dbReference type="NCBIfam" id="TIGR02865">
    <property type="entry name" value="spore_II_E"/>
    <property type="match status" value="1"/>
</dbReference>
<dbReference type="OrthoDB" id="9763774at2"/>
<dbReference type="EMBL" id="FRAC01000038">
    <property type="protein sequence ID" value="SHL57729.1"/>
    <property type="molecule type" value="Genomic_DNA"/>
</dbReference>
<feature type="transmembrane region" description="Helical" evidence="2">
    <location>
        <begin position="90"/>
        <end position="108"/>
    </location>
</feature>
<proteinExistence type="predicted"/>
<dbReference type="InterPro" id="IPR045768">
    <property type="entry name" value="SpoIIE_N"/>
</dbReference>
<evidence type="ECO:0000313" key="5">
    <source>
        <dbReference type="Proteomes" id="UP000184386"/>
    </source>
</evidence>
<feature type="domain" description="PPM-type phosphatase" evidence="3">
    <location>
        <begin position="552"/>
        <end position="761"/>
    </location>
</feature>
<dbReference type="Pfam" id="PF19732">
    <property type="entry name" value="SpoIIE_N"/>
    <property type="match status" value="1"/>
</dbReference>
<dbReference type="Gene3D" id="3.60.40.10">
    <property type="entry name" value="PPM-type phosphatase domain"/>
    <property type="match status" value="1"/>
</dbReference>
<keyword evidence="1" id="KW-0378">Hydrolase</keyword>
<dbReference type="PANTHER" id="PTHR43156">
    <property type="entry name" value="STAGE II SPORULATION PROTEIN E-RELATED"/>
    <property type="match status" value="1"/>
</dbReference>
<dbReference type="GO" id="GO:0004722">
    <property type="term" value="F:protein serine/threonine phosphatase activity"/>
    <property type="evidence" value="ECO:0007669"/>
    <property type="project" value="InterPro"/>
</dbReference>
<dbReference type="AlphaFoldDB" id="A0A1M7BT48"/>
<sequence length="765" mass="85172">MKEQNMRRIFTSLLGVIMARAVFMGINPFAMGYLAALFLEPKGRILAMVMVALGVFTAMGTEEMIKYLIAIIVFSILVSMIEYRSKKINIWAMAGIAAGVTTVLTCFYSTLSRDLWHFVVMGLAEGVIVFVSALIFWRGLEPVLNPGIKGEALSNEQIIGLAVMGGVIIYGIPDMNSLGFSLPLTCAMFSVLLIGFRYGAGFGAVIGAACGIILALRTGELNQLGLMCMLGIISGSFREMGRIVDFLAYTGGFLVLGELYKNSKFNLEGFGVLISCAVLFFLLPKNLIYGKRAGENDREEEVFVHQNLQSIARGKLRDFSESFHNLSTTFHSISEQKEELDKLDKRELFDQLSEKLCKDCENCSYCWEGHFYETYEGAYRIMEQVNENGTVSLSEIPGEFASRCICLDNFLEEAKRSIEVARINMVWSNKLAQSRAAIAEQLGEVANIIDDFSLDLYKPYEDESRKERIASDLRRSHILVKKVAVFEKRDGKQEIYITARTDKGRCITAKEAAGIIGKAYGKPMRPYEGCKKVIAKELDTFTFVEDTDYMVYTGFARMNKEKNPVSGDNYSFLNPDTGTFIMSLADGMGTGQGAYEESESVIELLEQFMEAGFRKESAIKLINSIMVLRDKEESFSTIDLTIINLYTGFCDFIKMGAAATFLKKAGEVEVIHSTTLPAGIIQKADYEIITKKLYSGEFVIMATDGVVDCIPGDEKEEFISEFLKDLKTNNPKEIANSLLNMALEQNGWVPVDDMTVLVAGFWSKA</sequence>
<dbReference type="PROSITE" id="PS51746">
    <property type="entry name" value="PPM_2"/>
    <property type="match status" value="1"/>
</dbReference>
<accession>A0A1M7BT48</accession>
<dbReference type="PANTHER" id="PTHR43156:SF2">
    <property type="entry name" value="STAGE II SPORULATION PROTEIN E"/>
    <property type="match status" value="1"/>
</dbReference>
<keyword evidence="2" id="KW-0812">Transmembrane</keyword>
<keyword evidence="2" id="KW-1133">Transmembrane helix</keyword>
<dbReference type="InterPro" id="IPR036457">
    <property type="entry name" value="PPM-type-like_dom_sf"/>
</dbReference>
<feature type="transmembrane region" description="Helical" evidence="2">
    <location>
        <begin position="202"/>
        <end position="219"/>
    </location>
</feature>
<evidence type="ECO:0000256" key="1">
    <source>
        <dbReference type="ARBA" id="ARBA00022801"/>
    </source>
</evidence>
<dbReference type="Proteomes" id="UP000184386">
    <property type="component" value="Unassembled WGS sequence"/>
</dbReference>